<sequence length="201" mass="21635">MNEKRWPYSTPGVDDALFVRGDVPMTKKEVRVISLAQAKIQPNSIIYDIGAGTGSFTVEAAICAPEGRVYAIEKEQAGIDLISRNVDKFGLTNVEIIHGTAPQALHGLPRPDVVFLGGSGGNLREILTRITEVLLPGGRLVANVLVLEHLAELVSFLKAGSFTEMEITQVAVSKAAPLGIKHMFKGSNPVYVISARRDSSQ</sequence>
<evidence type="ECO:0000256" key="4">
    <source>
        <dbReference type="ARBA" id="ARBA00011977"/>
    </source>
</evidence>
<dbReference type="GO" id="GO:0009236">
    <property type="term" value="P:cobalamin biosynthetic process"/>
    <property type="evidence" value="ECO:0007669"/>
    <property type="project" value="UniProtKB-UniPathway"/>
</dbReference>
<dbReference type="AlphaFoldDB" id="A0A0L6W5Y4"/>
<dbReference type="InterPro" id="IPR014008">
    <property type="entry name" value="Cbl_synth_MTase_CbiT"/>
</dbReference>
<dbReference type="InterPro" id="IPR029063">
    <property type="entry name" value="SAM-dependent_MTases_sf"/>
</dbReference>
<dbReference type="Proteomes" id="UP000037175">
    <property type="component" value="Unassembled WGS sequence"/>
</dbReference>
<keyword evidence="7 10" id="KW-0808">Transferase</keyword>
<keyword evidence="5" id="KW-0169">Cobalamin biosynthesis</keyword>
<dbReference type="EMBL" id="LGTE01000002">
    <property type="protein sequence ID" value="KNZ70915.1"/>
    <property type="molecule type" value="Genomic_DNA"/>
</dbReference>
<evidence type="ECO:0000313" key="11">
    <source>
        <dbReference type="Proteomes" id="UP000037175"/>
    </source>
</evidence>
<keyword evidence="8" id="KW-0949">S-adenosyl-L-methionine</keyword>
<keyword evidence="9" id="KW-0819">tRNA processing</keyword>
<evidence type="ECO:0000256" key="9">
    <source>
        <dbReference type="ARBA" id="ARBA00022694"/>
    </source>
</evidence>
<dbReference type="RefSeq" id="WP_052216802.1">
    <property type="nucleotide sequence ID" value="NZ_LGTE01000002.1"/>
</dbReference>
<dbReference type="GO" id="GO:0008276">
    <property type="term" value="F:protein methyltransferase activity"/>
    <property type="evidence" value="ECO:0007669"/>
    <property type="project" value="InterPro"/>
</dbReference>
<evidence type="ECO:0000313" key="10">
    <source>
        <dbReference type="EMBL" id="KNZ70915.1"/>
    </source>
</evidence>
<comment type="catalytic activity">
    <reaction evidence="1">
        <text>guanosine(46) in tRNA + S-adenosyl-L-methionine = N(7)-methylguanosine(46) in tRNA + S-adenosyl-L-homocysteine</text>
        <dbReference type="Rhea" id="RHEA:42708"/>
        <dbReference type="Rhea" id="RHEA-COMP:10188"/>
        <dbReference type="Rhea" id="RHEA-COMP:10189"/>
        <dbReference type="ChEBI" id="CHEBI:57856"/>
        <dbReference type="ChEBI" id="CHEBI:59789"/>
        <dbReference type="ChEBI" id="CHEBI:74269"/>
        <dbReference type="ChEBI" id="CHEBI:74480"/>
        <dbReference type="EC" id="2.1.1.33"/>
    </reaction>
</comment>
<protein>
    <recommendedName>
        <fullName evidence="4">tRNA (guanine(46)-N(7))-methyltransferase</fullName>
        <ecNumber evidence="4">2.1.1.33</ecNumber>
    </recommendedName>
</protein>
<evidence type="ECO:0000256" key="6">
    <source>
        <dbReference type="ARBA" id="ARBA00022603"/>
    </source>
</evidence>
<organism evidence="10 11">
    <name type="scientific">Thermincola ferriacetica</name>
    <dbReference type="NCBI Taxonomy" id="281456"/>
    <lineage>
        <taxon>Bacteria</taxon>
        <taxon>Bacillati</taxon>
        <taxon>Bacillota</taxon>
        <taxon>Clostridia</taxon>
        <taxon>Eubacteriales</taxon>
        <taxon>Thermincolaceae</taxon>
        <taxon>Thermincola</taxon>
    </lineage>
</organism>
<comment type="caution">
    <text evidence="10">The sequence shown here is derived from an EMBL/GenBank/DDBJ whole genome shotgun (WGS) entry which is preliminary data.</text>
</comment>
<evidence type="ECO:0000256" key="2">
    <source>
        <dbReference type="ARBA" id="ARBA00003015"/>
    </source>
</evidence>
<evidence type="ECO:0000256" key="3">
    <source>
        <dbReference type="ARBA" id="ARBA00004953"/>
    </source>
</evidence>
<dbReference type="PANTHER" id="PTHR43182:SF1">
    <property type="entry name" value="COBALT-PRECORRIN-7 C(5)-METHYLTRANSFERASE"/>
    <property type="match status" value="1"/>
</dbReference>
<dbReference type="CDD" id="cd02440">
    <property type="entry name" value="AdoMet_MTases"/>
    <property type="match status" value="1"/>
</dbReference>
<comment type="function">
    <text evidence="2">Catalyzes the formation of N(7)-methylguanine at position 46 (m7G46) in tRNA.</text>
</comment>
<dbReference type="Pfam" id="PF02390">
    <property type="entry name" value="Methyltransf_4"/>
    <property type="match status" value="1"/>
</dbReference>
<dbReference type="InterPro" id="IPR003358">
    <property type="entry name" value="tRNA_(Gua-N-7)_MeTrfase_Trmb"/>
</dbReference>
<keyword evidence="11" id="KW-1185">Reference proteome</keyword>
<evidence type="ECO:0000256" key="5">
    <source>
        <dbReference type="ARBA" id="ARBA00022573"/>
    </source>
</evidence>
<dbReference type="UniPathway" id="UPA00148"/>
<comment type="pathway">
    <text evidence="3">Cofactor biosynthesis; adenosylcobalamin biosynthesis.</text>
</comment>
<dbReference type="EC" id="2.1.1.33" evidence="4"/>
<proteinExistence type="predicted"/>
<dbReference type="GO" id="GO:0032259">
    <property type="term" value="P:methylation"/>
    <property type="evidence" value="ECO:0007669"/>
    <property type="project" value="UniProtKB-KW"/>
</dbReference>
<name>A0A0L6W5Y4_9FIRM</name>
<evidence type="ECO:0000256" key="8">
    <source>
        <dbReference type="ARBA" id="ARBA00022691"/>
    </source>
</evidence>
<dbReference type="Gene3D" id="3.40.50.150">
    <property type="entry name" value="Vaccinia Virus protein VP39"/>
    <property type="match status" value="1"/>
</dbReference>
<evidence type="ECO:0000256" key="7">
    <source>
        <dbReference type="ARBA" id="ARBA00022679"/>
    </source>
</evidence>
<dbReference type="SUPFAM" id="SSF53335">
    <property type="entry name" value="S-adenosyl-L-methionine-dependent methyltransferases"/>
    <property type="match status" value="1"/>
</dbReference>
<dbReference type="NCBIfam" id="TIGR02469">
    <property type="entry name" value="CbiT"/>
    <property type="match status" value="1"/>
</dbReference>
<gene>
    <name evidence="10" type="ORF">Tfer_0596</name>
</gene>
<accession>A0A0L6W5Y4</accession>
<reference evidence="11" key="1">
    <citation type="submission" date="2015-07" db="EMBL/GenBank/DDBJ databases">
        <title>Complete Genome of Thermincola ferriacetica strain Z-0001T.</title>
        <authorList>
            <person name="Lusk B."/>
            <person name="Badalamenti J.P."/>
            <person name="Parameswaran P."/>
            <person name="Bond D.R."/>
            <person name="Torres C.I."/>
        </authorList>
    </citation>
    <scope>NUCLEOTIDE SEQUENCE [LARGE SCALE GENOMIC DNA]</scope>
    <source>
        <strain evidence="11">Z-0001</strain>
    </source>
</reference>
<keyword evidence="6 10" id="KW-0489">Methyltransferase</keyword>
<dbReference type="InterPro" id="IPR050714">
    <property type="entry name" value="Cobalamin_biosynth_MTase"/>
</dbReference>
<dbReference type="PANTHER" id="PTHR43182">
    <property type="entry name" value="COBALT-PRECORRIN-6B C(15)-METHYLTRANSFERASE (DECARBOXYLATING)"/>
    <property type="match status" value="1"/>
</dbReference>
<evidence type="ECO:0000256" key="1">
    <source>
        <dbReference type="ARBA" id="ARBA00000142"/>
    </source>
</evidence>